<evidence type="ECO:0000259" key="7">
    <source>
        <dbReference type="Pfam" id="PF12231"/>
    </source>
</evidence>
<keyword evidence="5" id="KW-0539">Nucleus</keyword>
<proteinExistence type="predicted"/>
<dbReference type="GO" id="GO:0005634">
    <property type="term" value="C:nucleus"/>
    <property type="evidence" value="ECO:0007669"/>
    <property type="project" value="UniProtKB-SubCell"/>
</dbReference>
<keyword evidence="4" id="KW-0779">Telomere</keyword>
<evidence type="ECO:0000256" key="5">
    <source>
        <dbReference type="ARBA" id="ARBA00023242"/>
    </source>
</evidence>
<accession>A0A392QLF5</accession>
<comment type="caution">
    <text evidence="8">The sequence shown here is derived from an EMBL/GenBank/DDBJ whole genome shotgun (WGS) entry which is preliminary data.</text>
</comment>
<dbReference type="PANTHER" id="PTHR22928:SF3">
    <property type="entry name" value="TELOMERE-ASSOCIATED PROTEIN RIF1"/>
    <property type="match status" value="1"/>
</dbReference>
<dbReference type="GO" id="GO:0000781">
    <property type="term" value="C:chromosome, telomeric region"/>
    <property type="evidence" value="ECO:0007669"/>
    <property type="project" value="UniProtKB-SubCell"/>
</dbReference>
<evidence type="ECO:0000256" key="2">
    <source>
        <dbReference type="ARBA" id="ARBA00004574"/>
    </source>
</evidence>
<evidence type="ECO:0000313" key="8">
    <source>
        <dbReference type="EMBL" id="MCI24500.1"/>
    </source>
</evidence>
<feature type="non-terminal residue" evidence="8">
    <location>
        <position position="66"/>
    </location>
</feature>
<keyword evidence="6" id="KW-0131">Cell cycle</keyword>
<reference evidence="8 9" key="1">
    <citation type="journal article" date="2018" name="Front. Plant Sci.">
        <title>Red Clover (Trifolium pratense) and Zigzag Clover (T. medium) - A Picture of Genomic Similarities and Differences.</title>
        <authorList>
            <person name="Dluhosova J."/>
            <person name="Istvanek J."/>
            <person name="Nedelnik J."/>
            <person name="Repkova J."/>
        </authorList>
    </citation>
    <scope>NUCLEOTIDE SEQUENCE [LARGE SCALE GENOMIC DNA]</scope>
    <source>
        <strain evidence="9">cv. 10/8</strain>
        <tissue evidence="8">Leaf</tissue>
    </source>
</reference>
<keyword evidence="9" id="KW-1185">Reference proteome</keyword>
<dbReference type="GO" id="GO:0000723">
    <property type="term" value="P:telomere maintenance"/>
    <property type="evidence" value="ECO:0007669"/>
    <property type="project" value="TreeGrafter"/>
</dbReference>
<protein>
    <submittedName>
        <fullName evidence="8">Telomere-associated protein RIF1</fullName>
    </submittedName>
</protein>
<dbReference type="AlphaFoldDB" id="A0A392QLF5"/>
<evidence type="ECO:0000256" key="3">
    <source>
        <dbReference type="ARBA" id="ARBA00022454"/>
    </source>
</evidence>
<dbReference type="PANTHER" id="PTHR22928">
    <property type="entry name" value="TELOMERE-ASSOCIATED PROTEIN RIF1"/>
    <property type="match status" value="1"/>
</dbReference>
<dbReference type="Pfam" id="PF12231">
    <property type="entry name" value="Rif1_N"/>
    <property type="match status" value="1"/>
</dbReference>
<evidence type="ECO:0000313" key="9">
    <source>
        <dbReference type="Proteomes" id="UP000265520"/>
    </source>
</evidence>
<evidence type="ECO:0000256" key="1">
    <source>
        <dbReference type="ARBA" id="ARBA00004123"/>
    </source>
</evidence>
<evidence type="ECO:0000256" key="4">
    <source>
        <dbReference type="ARBA" id="ARBA00022895"/>
    </source>
</evidence>
<comment type="subcellular location">
    <subcellularLocation>
        <location evidence="2">Chromosome</location>
        <location evidence="2">Telomere</location>
    </subcellularLocation>
    <subcellularLocation>
        <location evidence="1">Nucleus</location>
    </subcellularLocation>
</comment>
<name>A0A392QLF5_9FABA</name>
<keyword evidence="3" id="KW-0158">Chromosome</keyword>
<organism evidence="8 9">
    <name type="scientific">Trifolium medium</name>
    <dbReference type="NCBI Taxonomy" id="97028"/>
    <lineage>
        <taxon>Eukaryota</taxon>
        <taxon>Viridiplantae</taxon>
        <taxon>Streptophyta</taxon>
        <taxon>Embryophyta</taxon>
        <taxon>Tracheophyta</taxon>
        <taxon>Spermatophyta</taxon>
        <taxon>Magnoliopsida</taxon>
        <taxon>eudicotyledons</taxon>
        <taxon>Gunneridae</taxon>
        <taxon>Pentapetalae</taxon>
        <taxon>rosids</taxon>
        <taxon>fabids</taxon>
        <taxon>Fabales</taxon>
        <taxon>Fabaceae</taxon>
        <taxon>Papilionoideae</taxon>
        <taxon>50 kb inversion clade</taxon>
        <taxon>NPAAA clade</taxon>
        <taxon>Hologalegina</taxon>
        <taxon>IRL clade</taxon>
        <taxon>Trifolieae</taxon>
        <taxon>Trifolium</taxon>
    </lineage>
</organism>
<evidence type="ECO:0000256" key="6">
    <source>
        <dbReference type="ARBA" id="ARBA00023306"/>
    </source>
</evidence>
<dbReference type="EMBL" id="LXQA010141824">
    <property type="protein sequence ID" value="MCI24500.1"/>
    <property type="molecule type" value="Genomic_DNA"/>
</dbReference>
<sequence length="66" mass="7617">MKIKLLNGMKDLLDNGMKIQAIQAWGWFIRMLGSHALKNKHLVNDMLKIPERTFTDPDPQIQIATQ</sequence>
<dbReference type="InterPro" id="IPR022031">
    <property type="entry name" value="Rif1_N"/>
</dbReference>
<feature type="domain" description="Telomere-associated protein Rif1 N-terminal" evidence="7">
    <location>
        <begin position="9"/>
        <end position="65"/>
    </location>
</feature>
<dbReference type="Proteomes" id="UP000265520">
    <property type="component" value="Unassembled WGS sequence"/>
</dbReference>